<keyword evidence="2" id="KW-1185">Reference proteome</keyword>
<sequence length="82" mass="9459">MVSWGHFKRTELVQFKQCSFCMFREIPPVLVCAIGLISPILENFYPPAKKDRERSTRARLTTAKIMLPVVTQMRDCAITVSR</sequence>
<evidence type="ECO:0000313" key="2">
    <source>
        <dbReference type="Proteomes" id="UP000030764"/>
    </source>
</evidence>
<dbReference type="AlphaFoldDB" id="A0A085LL81"/>
<protein>
    <submittedName>
        <fullName evidence="1">Uncharacterized protein</fullName>
    </submittedName>
</protein>
<reference evidence="1 2" key="1">
    <citation type="journal article" date="2014" name="Nat. Genet.">
        <title>Genome and transcriptome of the porcine whipworm Trichuris suis.</title>
        <authorList>
            <person name="Jex A.R."/>
            <person name="Nejsum P."/>
            <person name="Schwarz E.M."/>
            <person name="Hu L."/>
            <person name="Young N.D."/>
            <person name="Hall R.S."/>
            <person name="Korhonen P.K."/>
            <person name="Liao S."/>
            <person name="Thamsborg S."/>
            <person name="Xia J."/>
            <person name="Xu P."/>
            <person name="Wang S."/>
            <person name="Scheerlinck J.P."/>
            <person name="Hofmann A."/>
            <person name="Sternberg P.W."/>
            <person name="Wang J."/>
            <person name="Gasser R.B."/>
        </authorList>
    </citation>
    <scope>NUCLEOTIDE SEQUENCE [LARGE SCALE GENOMIC DNA]</scope>
    <source>
        <strain evidence="1">DCEP-RM93M</strain>
    </source>
</reference>
<organism evidence="1 2">
    <name type="scientific">Trichuris suis</name>
    <name type="common">pig whipworm</name>
    <dbReference type="NCBI Taxonomy" id="68888"/>
    <lineage>
        <taxon>Eukaryota</taxon>
        <taxon>Metazoa</taxon>
        <taxon>Ecdysozoa</taxon>
        <taxon>Nematoda</taxon>
        <taxon>Enoplea</taxon>
        <taxon>Dorylaimia</taxon>
        <taxon>Trichinellida</taxon>
        <taxon>Trichuridae</taxon>
        <taxon>Trichuris</taxon>
    </lineage>
</organism>
<dbReference type="EMBL" id="KL363434">
    <property type="protein sequence ID" value="KFD45727.1"/>
    <property type="molecule type" value="Genomic_DNA"/>
</dbReference>
<dbReference type="Proteomes" id="UP000030764">
    <property type="component" value="Unassembled WGS sequence"/>
</dbReference>
<accession>A0A085LL81</accession>
<proteinExistence type="predicted"/>
<evidence type="ECO:0000313" key="1">
    <source>
        <dbReference type="EMBL" id="KFD45727.1"/>
    </source>
</evidence>
<name>A0A085LL81_9BILA</name>
<gene>
    <name evidence="1" type="ORF">M513_13386</name>
</gene>